<dbReference type="EMBL" id="LT629748">
    <property type="protein sequence ID" value="SDR84930.1"/>
    <property type="molecule type" value="Genomic_DNA"/>
</dbReference>
<dbReference type="SUPFAM" id="SSF54060">
    <property type="entry name" value="His-Me finger endonucleases"/>
    <property type="match status" value="1"/>
</dbReference>
<dbReference type="AlphaFoldDB" id="A0A1H1ME64"/>
<sequence length="321" mass="36809">MSRSFRTVALCLFVCLFHSALVSAAPATFEAAKTQARQQVYHDRNDDGTFYCGCTWEWVGRSGGRVDHKSCGYQTRAQPNRAMRIEWEHIVPASLFGQQRQCWQQGGRSNCKKSDPAFNVMEADLHNLTPAIGETNADRSNYRFGVLPGTDYRHGQCDFKVEFSDRAVEPRDAVKGQIARVWFYMHDRYDLNMAAQQQRLMMAWDRQHPPTLWEQERNQRIGRLMGHENPFVTGERQWHLHYQNSGDGLRANPASPTSVKAAAPNARLTQVEQIIGNQNSKVYHLPQGCPSYHRVSSRNIRWFDSEAEAQKQGYRKAGNCR</sequence>
<gene>
    <name evidence="5" type="ORF">SAMN05216198_0589</name>
</gene>
<dbReference type="PANTHER" id="PTHR33607">
    <property type="entry name" value="ENDONUCLEASE-1"/>
    <property type="match status" value="1"/>
</dbReference>
<organism evidence="5 6">
    <name type="scientific">Halopseudomonas litoralis</name>
    <dbReference type="NCBI Taxonomy" id="797277"/>
    <lineage>
        <taxon>Bacteria</taxon>
        <taxon>Pseudomonadati</taxon>
        <taxon>Pseudomonadota</taxon>
        <taxon>Gammaproteobacteria</taxon>
        <taxon>Pseudomonadales</taxon>
        <taxon>Pseudomonadaceae</taxon>
        <taxon>Halopseudomonas</taxon>
    </lineage>
</organism>
<evidence type="ECO:0000256" key="3">
    <source>
        <dbReference type="ARBA" id="ARBA00022801"/>
    </source>
</evidence>
<dbReference type="Pfam" id="PF04231">
    <property type="entry name" value="Endonuclease_1"/>
    <property type="match status" value="1"/>
</dbReference>
<dbReference type="InterPro" id="IPR044925">
    <property type="entry name" value="His-Me_finger_sf"/>
</dbReference>
<dbReference type="GO" id="GO:0004518">
    <property type="term" value="F:nuclease activity"/>
    <property type="evidence" value="ECO:0007669"/>
    <property type="project" value="UniProtKB-KW"/>
</dbReference>
<keyword evidence="4" id="KW-0732">Signal</keyword>
<dbReference type="InterPro" id="IPR035451">
    <property type="entry name" value="Ada-like_dom_sf"/>
</dbReference>
<keyword evidence="3" id="KW-0378">Hydrolase</keyword>
<dbReference type="OrthoDB" id="9800417at2"/>
<reference evidence="6" key="1">
    <citation type="submission" date="2016-10" db="EMBL/GenBank/DDBJ databases">
        <authorList>
            <person name="Varghese N."/>
            <person name="Submissions S."/>
        </authorList>
    </citation>
    <scope>NUCLEOTIDE SEQUENCE [LARGE SCALE GENOMIC DNA]</scope>
    <source>
        <strain evidence="6">2SM5</strain>
    </source>
</reference>
<keyword evidence="6" id="KW-1185">Reference proteome</keyword>
<evidence type="ECO:0000313" key="5">
    <source>
        <dbReference type="EMBL" id="SDR84930.1"/>
    </source>
</evidence>
<name>A0A1H1ME64_9GAMM</name>
<dbReference type="InterPro" id="IPR007346">
    <property type="entry name" value="Endonuclease-I"/>
</dbReference>
<evidence type="ECO:0000256" key="4">
    <source>
        <dbReference type="SAM" id="SignalP"/>
    </source>
</evidence>
<dbReference type="GO" id="GO:0016787">
    <property type="term" value="F:hydrolase activity"/>
    <property type="evidence" value="ECO:0007669"/>
    <property type="project" value="UniProtKB-KW"/>
</dbReference>
<dbReference type="Proteomes" id="UP000243426">
    <property type="component" value="Chromosome I"/>
</dbReference>
<protein>
    <submittedName>
        <fullName evidence="5">Deoxyribonuclease-1</fullName>
    </submittedName>
</protein>
<feature type="signal peptide" evidence="4">
    <location>
        <begin position="1"/>
        <end position="24"/>
    </location>
</feature>
<evidence type="ECO:0000313" key="6">
    <source>
        <dbReference type="Proteomes" id="UP000243426"/>
    </source>
</evidence>
<comment type="similarity">
    <text evidence="1">Belongs to the EndA/NucM nuclease family.</text>
</comment>
<keyword evidence="2" id="KW-0540">Nuclease</keyword>
<dbReference type="Gene3D" id="3.40.10.10">
    <property type="entry name" value="DNA Methylphosphotriester Repair Domain"/>
    <property type="match status" value="1"/>
</dbReference>
<feature type="chain" id="PRO_5009254287" evidence="4">
    <location>
        <begin position="25"/>
        <end position="321"/>
    </location>
</feature>
<dbReference type="PANTHER" id="PTHR33607:SF2">
    <property type="entry name" value="ENDONUCLEASE-1"/>
    <property type="match status" value="1"/>
</dbReference>
<evidence type="ECO:0000256" key="2">
    <source>
        <dbReference type="ARBA" id="ARBA00022722"/>
    </source>
</evidence>
<proteinExistence type="inferred from homology"/>
<dbReference type="STRING" id="797277.SAMN05216198_0589"/>
<dbReference type="RefSeq" id="WP_090271964.1">
    <property type="nucleotide sequence ID" value="NZ_LT629748.1"/>
</dbReference>
<accession>A0A1H1ME64</accession>
<dbReference type="SUPFAM" id="SSF57884">
    <property type="entry name" value="Ada DNA repair protein, N-terminal domain (N-Ada 10)"/>
    <property type="match status" value="1"/>
</dbReference>
<evidence type="ECO:0000256" key="1">
    <source>
        <dbReference type="ARBA" id="ARBA00006429"/>
    </source>
</evidence>